<dbReference type="KEGG" id="bpro:PMF13cell1_01503"/>
<dbReference type="EMBL" id="CP035945">
    <property type="protein sequence ID" value="QBE95976.1"/>
    <property type="molecule type" value="Genomic_DNA"/>
</dbReference>
<dbReference type="RefSeq" id="WP_130180342.1">
    <property type="nucleotide sequence ID" value="NZ_CP035945.1"/>
</dbReference>
<evidence type="ECO:0000256" key="1">
    <source>
        <dbReference type="ARBA" id="ARBA00010986"/>
    </source>
</evidence>
<evidence type="ECO:0000313" key="6">
    <source>
        <dbReference type="Proteomes" id="UP000289794"/>
    </source>
</evidence>
<dbReference type="InterPro" id="IPR048332">
    <property type="entry name" value="GD_AH_C"/>
</dbReference>
<reference evidence="5 6" key="1">
    <citation type="submission" date="2019-01" db="EMBL/GenBank/DDBJ databases">
        <title>PMF-metabolizing Aryl O-demethylase.</title>
        <authorList>
            <person name="Kim M."/>
        </authorList>
    </citation>
    <scope>NUCLEOTIDE SEQUENCE [LARGE SCALE GENOMIC DNA]</scope>
    <source>
        <strain evidence="5 6">PMF1</strain>
    </source>
</reference>
<comment type="similarity">
    <text evidence="1">Belongs to the UxaA family.</text>
</comment>
<dbReference type="InterPro" id="IPR007392">
    <property type="entry name" value="GD_AH_second"/>
</dbReference>
<dbReference type="GO" id="GO:0019698">
    <property type="term" value="P:D-galacturonate catabolic process"/>
    <property type="evidence" value="ECO:0007669"/>
    <property type="project" value="TreeGrafter"/>
</dbReference>
<dbReference type="AlphaFoldDB" id="A0A4P6LVA5"/>
<dbReference type="Pfam" id="PF04295">
    <property type="entry name" value="GD_AH_second"/>
    <property type="match status" value="1"/>
</dbReference>
<accession>A0A4P6LVA5</accession>
<feature type="domain" description="D-galactarate/Altronate dehydratase second" evidence="3">
    <location>
        <begin position="5"/>
        <end position="133"/>
    </location>
</feature>
<protein>
    <submittedName>
        <fullName evidence="5">Altronate dehydratase</fullName>
        <ecNumber evidence="5">4.2.1.7</ecNumber>
    </submittedName>
</protein>
<evidence type="ECO:0000313" key="5">
    <source>
        <dbReference type="EMBL" id="QBE95976.1"/>
    </source>
</evidence>
<keyword evidence="2 5" id="KW-0456">Lyase</keyword>
<dbReference type="Pfam" id="PF20629">
    <property type="entry name" value="GD_AH_C"/>
    <property type="match status" value="1"/>
</dbReference>
<evidence type="ECO:0000256" key="2">
    <source>
        <dbReference type="ARBA" id="ARBA00023239"/>
    </source>
</evidence>
<feature type="domain" description="D-galactarate/Altronate dehydratase C-terminal" evidence="4">
    <location>
        <begin position="143"/>
        <end position="381"/>
    </location>
</feature>
<evidence type="ECO:0000259" key="3">
    <source>
        <dbReference type="Pfam" id="PF04295"/>
    </source>
</evidence>
<dbReference type="GO" id="GO:0008789">
    <property type="term" value="F:altronate dehydratase activity"/>
    <property type="evidence" value="ECO:0007669"/>
    <property type="project" value="UniProtKB-EC"/>
</dbReference>
<sequence length="386" mass="41121">MKIQGYHRPDGKFGIRNHVLILPCSLCASETARFASENVEGTVYLANQGGCSLSRRDLKVTLETLSGIAANPNIYGTVLVGNGCEVVQASLLAERIREKTCKPLEVLVIRQEGGSLNAVKRIVELAGKMREEADRVPLAEEDISRLILGTECGGSDPTSGLVSNPVVGKCSDLIIKEGGTVILSETPELIGAEQILASRCRNEETSEKLLKTIKAFEEDFLRVGENPRSGNPTPGNIAGGITTLEEKSLGCIHKAGSSIIQEVVEYGEPINENGLIVMDTPGQDVASIVGMAAAGAQMVVFTTGHGTPTGSGIVPVIKLTGNPETAHLMKDNIDFDCSSVLTEGKEIAQAGEELLAMVRDTARMHKTKAEKLGFQDVSIARYCNFS</sequence>
<dbReference type="PANTHER" id="PTHR30536:SF5">
    <property type="entry name" value="ALTRONATE DEHYDRATASE"/>
    <property type="match status" value="1"/>
</dbReference>
<evidence type="ECO:0000259" key="4">
    <source>
        <dbReference type="Pfam" id="PF20629"/>
    </source>
</evidence>
<dbReference type="PANTHER" id="PTHR30536">
    <property type="entry name" value="ALTRONATE/GALACTARATE DEHYDRATASE"/>
    <property type="match status" value="1"/>
</dbReference>
<dbReference type="InterPro" id="IPR052172">
    <property type="entry name" value="UxaA_altronate/galactarate_dh"/>
</dbReference>
<gene>
    <name evidence="5" type="primary">uxaA_1</name>
    <name evidence="5" type="ORF">PMF13cell1_01503</name>
</gene>
<dbReference type="Proteomes" id="UP000289794">
    <property type="component" value="Chromosome"/>
</dbReference>
<proteinExistence type="inferred from homology"/>
<organism evidence="5 6">
    <name type="scientific">Blautia producta</name>
    <dbReference type="NCBI Taxonomy" id="33035"/>
    <lineage>
        <taxon>Bacteria</taxon>
        <taxon>Bacillati</taxon>
        <taxon>Bacillota</taxon>
        <taxon>Clostridia</taxon>
        <taxon>Lachnospirales</taxon>
        <taxon>Lachnospiraceae</taxon>
        <taxon>Blautia</taxon>
    </lineage>
</organism>
<name>A0A4P6LVA5_9FIRM</name>
<dbReference type="EC" id="4.2.1.7" evidence="5"/>